<keyword evidence="14" id="KW-1185">Reference proteome</keyword>
<dbReference type="NCBIfam" id="TIGR00422">
    <property type="entry name" value="valS"/>
    <property type="match status" value="1"/>
</dbReference>
<evidence type="ECO:0000256" key="7">
    <source>
        <dbReference type="ARBA" id="ARBA00023146"/>
    </source>
</evidence>
<dbReference type="Gene3D" id="3.90.740.10">
    <property type="entry name" value="Valyl/Leucyl/Isoleucyl-tRNA synthetase, editing domain"/>
    <property type="match status" value="1"/>
</dbReference>
<dbReference type="InterPro" id="IPR009008">
    <property type="entry name" value="Val/Leu/Ile-tRNA-synth_edit"/>
</dbReference>
<dbReference type="Gene3D" id="1.10.730.10">
    <property type="entry name" value="Isoleucyl-tRNA Synthetase, Domain 1"/>
    <property type="match status" value="1"/>
</dbReference>
<keyword evidence="1 9" id="KW-0963">Cytoplasm</keyword>
<comment type="subcellular location">
    <subcellularLocation>
        <location evidence="9">Cytoplasm</location>
    </subcellularLocation>
</comment>
<protein>
    <recommendedName>
        <fullName evidence="9">Valine--tRNA ligase</fullName>
        <ecNumber evidence="9">6.1.1.9</ecNumber>
    </recommendedName>
    <alternativeName>
        <fullName evidence="9">Valyl-tRNA synthetase</fullName>
        <shortName evidence="9">ValRS</shortName>
    </alternativeName>
</protein>
<evidence type="ECO:0000256" key="8">
    <source>
        <dbReference type="ARBA" id="ARBA00047552"/>
    </source>
</evidence>
<evidence type="ECO:0000256" key="4">
    <source>
        <dbReference type="ARBA" id="ARBA00022840"/>
    </source>
</evidence>
<organism evidence="13 14">
    <name type="scientific">Sulfobacillus thermotolerans</name>
    <dbReference type="NCBI Taxonomy" id="338644"/>
    <lineage>
        <taxon>Bacteria</taxon>
        <taxon>Bacillati</taxon>
        <taxon>Bacillota</taxon>
        <taxon>Clostridia</taxon>
        <taxon>Eubacteriales</taxon>
        <taxon>Clostridiales Family XVII. Incertae Sedis</taxon>
        <taxon>Sulfobacillus</taxon>
    </lineage>
</organism>
<evidence type="ECO:0000256" key="9">
    <source>
        <dbReference type="HAMAP-Rule" id="MF_02004"/>
    </source>
</evidence>
<dbReference type="InterPro" id="IPR033705">
    <property type="entry name" value="Anticodon_Ia_Val"/>
</dbReference>
<evidence type="ECO:0000256" key="1">
    <source>
        <dbReference type="ARBA" id="ARBA00022490"/>
    </source>
</evidence>
<evidence type="ECO:0000256" key="3">
    <source>
        <dbReference type="ARBA" id="ARBA00022741"/>
    </source>
</evidence>
<dbReference type="PANTHER" id="PTHR11946:SF93">
    <property type="entry name" value="VALINE--TRNA LIGASE, CHLOROPLASTIC_MITOCHONDRIAL 2"/>
    <property type="match status" value="1"/>
</dbReference>
<dbReference type="Gene3D" id="1.10.287.380">
    <property type="entry name" value="Valyl-tRNA synthetase, C-terminal domain"/>
    <property type="match status" value="1"/>
</dbReference>
<comment type="subunit">
    <text evidence="9">Monomer.</text>
</comment>
<accession>A0ABM6RP84</accession>
<feature type="domain" description="Methionyl/Valyl/Leucyl/Isoleucyl-tRNA synthetase anticodon-binding" evidence="11">
    <location>
        <begin position="604"/>
        <end position="747"/>
    </location>
</feature>
<dbReference type="InterPro" id="IPR014729">
    <property type="entry name" value="Rossmann-like_a/b/a_fold"/>
</dbReference>
<evidence type="ECO:0000259" key="11">
    <source>
        <dbReference type="Pfam" id="PF08264"/>
    </source>
</evidence>
<dbReference type="NCBIfam" id="NF004349">
    <property type="entry name" value="PRK05729.1"/>
    <property type="match status" value="1"/>
</dbReference>
<dbReference type="PANTHER" id="PTHR11946">
    <property type="entry name" value="VALYL-TRNA SYNTHETASES"/>
    <property type="match status" value="1"/>
</dbReference>
<dbReference type="Pfam" id="PF08264">
    <property type="entry name" value="Anticodon_1"/>
    <property type="match status" value="1"/>
</dbReference>
<dbReference type="Pfam" id="PF10458">
    <property type="entry name" value="Val_tRNA-synt_C"/>
    <property type="match status" value="1"/>
</dbReference>
<dbReference type="SUPFAM" id="SSF50677">
    <property type="entry name" value="ValRS/IleRS/LeuRS editing domain"/>
    <property type="match status" value="1"/>
</dbReference>
<feature type="short sequence motif" description="'KMSKS' region" evidence="9">
    <location>
        <begin position="523"/>
        <end position="527"/>
    </location>
</feature>
<dbReference type="InterPro" id="IPR019499">
    <property type="entry name" value="Val-tRNA_synth_tRNA-bd"/>
</dbReference>
<evidence type="ECO:0000256" key="5">
    <source>
        <dbReference type="ARBA" id="ARBA00022917"/>
    </source>
</evidence>
<feature type="short sequence motif" description="'HIGH' region" evidence="9">
    <location>
        <begin position="45"/>
        <end position="55"/>
    </location>
</feature>
<dbReference type="InterPro" id="IPR010978">
    <property type="entry name" value="tRNA-bd_arm"/>
</dbReference>
<evidence type="ECO:0000259" key="12">
    <source>
        <dbReference type="Pfam" id="PF10458"/>
    </source>
</evidence>
<evidence type="ECO:0000259" key="10">
    <source>
        <dbReference type="Pfam" id="PF00133"/>
    </source>
</evidence>
<dbReference type="InterPro" id="IPR009080">
    <property type="entry name" value="tRNAsynth_Ia_anticodon-bd"/>
</dbReference>
<comment type="domain">
    <text evidence="9">The C-terminal coiled-coil domain is crucial for aminoacylation activity.</text>
</comment>
<dbReference type="SUPFAM" id="SSF47323">
    <property type="entry name" value="Anticodon-binding domain of a subclass of class I aminoacyl-tRNA synthetases"/>
    <property type="match status" value="1"/>
</dbReference>
<evidence type="ECO:0000256" key="6">
    <source>
        <dbReference type="ARBA" id="ARBA00023054"/>
    </source>
</evidence>
<dbReference type="SUPFAM" id="SSF46589">
    <property type="entry name" value="tRNA-binding arm"/>
    <property type="match status" value="1"/>
</dbReference>
<dbReference type="SUPFAM" id="SSF52374">
    <property type="entry name" value="Nucleotidylyl transferase"/>
    <property type="match status" value="1"/>
</dbReference>
<keyword evidence="2 9" id="KW-0436">Ligase</keyword>
<dbReference type="InterPro" id="IPR002300">
    <property type="entry name" value="aa-tRNA-synth_Ia"/>
</dbReference>
<dbReference type="Gene3D" id="3.40.50.620">
    <property type="entry name" value="HUPs"/>
    <property type="match status" value="2"/>
</dbReference>
<dbReference type="InterPro" id="IPR013155">
    <property type="entry name" value="M/V/L/I-tRNA-synth_anticd-bd"/>
</dbReference>
<dbReference type="Proteomes" id="UP000325292">
    <property type="component" value="Chromosome"/>
</dbReference>
<proteinExistence type="inferred from homology"/>
<dbReference type="EMBL" id="CP019454">
    <property type="protein sequence ID" value="AUW93155.1"/>
    <property type="molecule type" value="Genomic_DNA"/>
</dbReference>
<feature type="domain" description="Valyl-tRNA synthetase tRNA-binding arm" evidence="12">
    <location>
        <begin position="811"/>
        <end position="875"/>
    </location>
</feature>
<dbReference type="GO" id="GO:0016874">
    <property type="term" value="F:ligase activity"/>
    <property type="evidence" value="ECO:0007669"/>
    <property type="project" value="UniProtKB-KW"/>
</dbReference>
<sequence>MMELSSQYSARDVEHKWYTFWRERGYFKPSMDPSAPTFSIVMPPPNVTGVLHVGHALNNTWQDILIRFHRMLGDNTLWLPGTDHAGIHTQMKVDELLRSQGIDRREIGREAFIDEVWRWKEKYGGEILRQVEKLGASVDWSRLRFTMDQGLSKAVTEVFVRLYEEGLIYRGYYITNWCVSCRTALSDIEVEHEDEPGTLTYLRYPLDQEEGFVVVATTRPETMLGDTAVAVHPDDPRWKHLIGHHVRVPLIDRVIPIIADAYVDPEYGTGAVKVTPAHDPNDFQMGQRHHLPQIQVIGEDGRMTEEAGAYQGLDRQQARAQILQDLEALGVIEKAEALVHSVGHCEKCGTVIEPLVSLQWFVRTAPLAEPALAAVRSGDIQFVPQRFEKIYTNWMENIRDWCISRQIWWGHRIPAYYCDHCHEVTVARTAPDSCPVCHGPVHQDEDVLDTWFSSALWPFSTMGWPEETTDLAMFYPTSVLSTAYDIIFFWVARMVMQGLHFTGERPFATVLLHGLVRDSQGRKMSKSLGNGVDPMDVIEKYGADALRLALVLSSAPGNDQRYSDERVEAASRFANKVYNAIRYVRMNLPEGFTPQAVTMDNVEDLWIVQKLNQTTQHMTEWLKDFEFGQAARAIYDFLWDDYCDWYIELTKIHMRENPETSSNTLSMLVFVAEQALKLLHPFMPFVTEELWQSLPHQGDSIMVAPWPSPQNLPANRAQDVMDRVQSLIRTARNLRAEVNLPPGQRVHFQMVADDAETLADWQMEAAAIREMVRAQDISWHVKAEGAPKPHHALTGVCQGGSVYLPLEGIVDLAVEQARVQKTMEQTQRELERVEKQLADQKFRERAPEPVVAKAQEQRLELVARMERLKERWEDLQ</sequence>
<dbReference type="CDD" id="cd00817">
    <property type="entry name" value="ValRS_core"/>
    <property type="match status" value="1"/>
</dbReference>
<dbReference type="InterPro" id="IPR002303">
    <property type="entry name" value="Valyl-tRNA_ligase"/>
</dbReference>
<keyword evidence="7 9" id="KW-0030">Aminoacyl-tRNA synthetase</keyword>
<dbReference type="CDD" id="cd07962">
    <property type="entry name" value="Anticodon_Ia_Val"/>
    <property type="match status" value="1"/>
</dbReference>
<feature type="domain" description="Aminoacyl-tRNA synthetase class Ia" evidence="10">
    <location>
        <begin position="16"/>
        <end position="560"/>
    </location>
</feature>
<evidence type="ECO:0000313" key="13">
    <source>
        <dbReference type="EMBL" id="AUW93155.1"/>
    </source>
</evidence>
<comment type="domain">
    <text evidence="9">ValRS has two distinct active sites: one for aminoacylation and one for editing. The misactivated threonine is translocated from the active site to the editing site.</text>
</comment>
<keyword evidence="6 9" id="KW-0175">Coiled coil</keyword>
<feature type="binding site" evidence="9">
    <location>
        <position position="526"/>
    </location>
    <ligand>
        <name>ATP</name>
        <dbReference type="ChEBI" id="CHEBI:30616"/>
    </ligand>
</feature>
<keyword evidence="3 9" id="KW-0547">Nucleotide-binding</keyword>
<dbReference type="InterPro" id="IPR037118">
    <property type="entry name" value="Val-tRNA_synth_C_sf"/>
</dbReference>
<keyword evidence="4 9" id="KW-0067">ATP-binding</keyword>
<evidence type="ECO:0000256" key="2">
    <source>
        <dbReference type="ARBA" id="ARBA00022598"/>
    </source>
</evidence>
<dbReference type="PROSITE" id="PS00178">
    <property type="entry name" value="AA_TRNA_LIGASE_I"/>
    <property type="match status" value="1"/>
</dbReference>
<dbReference type="EC" id="6.1.1.9" evidence="9"/>
<dbReference type="PRINTS" id="PR00986">
    <property type="entry name" value="TRNASYNTHVAL"/>
</dbReference>
<gene>
    <name evidence="9" type="primary">valS</name>
    <name evidence="13" type="ORF">BXT84_03640</name>
</gene>
<keyword evidence="5 9" id="KW-0648">Protein biosynthesis</keyword>
<evidence type="ECO:0000313" key="14">
    <source>
        <dbReference type="Proteomes" id="UP000325292"/>
    </source>
</evidence>
<reference evidence="13 14" key="1">
    <citation type="journal article" date="2019" name="Sci. Rep.">
        <title>Sulfobacillus thermotolerans: new insights into resistance and metabolic capacities of acidophilic chemolithotrophs.</title>
        <authorList>
            <person name="Panyushkina A.E."/>
            <person name="Babenko V.V."/>
            <person name="Nikitina A.S."/>
            <person name="Selezneva O.V."/>
            <person name="Tsaplina I.A."/>
            <person name="Letarova M.A."/>
            <person name="Kostryukova E.S."/>
            <person name="Letarov A.V."/>
        </authorList>
    </citation>
    <scope>NUCLEOTIDE SEQUENCE [LARGE SCALE GENOMIC DNA]</scope>
    <source>
        <strain evidence="13 14">Kr1</strain>
    </source>
</reference>
<comment type="similarity">
    <text evidence="9">Belongs to the class-I aminoacyl-tRNA synthetase family. ValS type 1 subfamily.</text>
</comment>
<dbReference type="HAMAP" id="MF_02004">
    <property type="entry name" value="Val_tRNA_synth_type1"/>
    <property type="match status" value="1"/>
</dbReference>
<dbReference type="InterPro" id="IPR001412">
    <property type="entry name" value="aa-tRNA-synth_I_CS"/>
</dbReference>
<name>A0ABM6RP84_9FIRM</name>
<comment type="function">
    <text evidence="9">Catalyzes the attachment of valine to tRNA(Val). As ValRS can inadvertently accommodate and process structurally similar amino acids such as threonine, to avoid such errors, it has a 'posttransfer' editing activity that hydrolyzes mischarged Thr-tRNA(Val) in a tRNA-dependent manner.</text>
</comment>
<dbReference type="Pfam" id="PF00133">
    <property type="entry name" value="tRNA-synt_1"/>
    <property type="match status" value="1"/>
</dbReference>
<comment type="catalytic activity">
    <reaction evidence="8 9">
        <text>tRNA(Val) + L-valine + ATP = L-valyl-tRNA(Val) + AMP + diphosphate</text>
        <dbReference type="Rhea" id="RHEA:10704"/>
        <dbReference type="Rhea" id="RHEA-COMP:9672"/>
        <dbReference type="Rhea" id="RHEA-COMP:9708"/>
        <dbReference type="ChEBI" id="CHEBI:30616"/>
        <dbReference type="ChEBI" id="CHEBI:33019"/>
        <dbReference type="ChEBI" id="CHEBI:57762"/>
        <dbReference type="ChEBI" id="CHEBI:78442"/>
        <dbReference type="ChEBI" id="CHEBI:78537"/>
        <dbReference type="ChEBI" id="CHEBI:456215"/>
        <dbReference type="EC" id="6.1.1.9"/>
    </reaction>
</comment>
<feature type="coiled-coil region" evidence="9">
    <location>
        <begin position="816"/>
        <end position="871"/>
    </location>
</feature>